<feature type="compositionally biased region" description="Basic and acidic residues" evidence="1">
    <location>
        <begin position="95"/>
        <end position="108"/>
    </location>
</feature>
<feature type="chain" id="PRO_5013257227" evidence="2">
    <location>
        <begin position="21"/>
        <end position="585"/>
    </location>
</feature>
<gene>
    <name evidence="3" type="ORF">Fcan01_08337</name>
</gene>
<dbReference type="Proteomes" id="UP000198287">
    <property type="component" value="Unassembled WGS sequence"/>
</dbReference>
<evidence type="ECO:0000256" key="2">
    <source>
        <dbReference type="SAM" id="SignalP"/>
    </source>
</evidence>
<proteinExistence type="predicted"/>
<organism evidence="3 4">
    <name type="scientific">Folsomia candida</name>
    <name type="common">Springtail</name>
    <dbReference type="NCBI Taxonomy" id="158441"/>
    <lineage>
        <taxon>Eukaryota</taxon>
        <taxon>Metazoa</taxon>
        <taxon>Ecdysozoa</taxon>
        <taxon>Arthropoda</taxon>
        <taxon>Hexapoda</taxon>
        <taxon>Collembola</taxon>
        <taxon>Entomobryomorpha</taxon>
        <taxon>Isotomoidea</taxon>
        <taxon>Isotomidae</taxon>
        <taxon>Proisotominae</taxon>
        <taxon>Folsomia</taxon>
    </lineage>
</organism>
<feature type="region of interest" description="Disordered" evidence="1">
    <location>
        <begin position="95"/>
        <end position="337"/>
    </location>
</feature>
<evidence type="ECO:0000313" key="3">
    <source>
        <dbReference type="EMBL" id="OXA56772.1"/>
    </source>
</evidence>
<feature type="compositionally biased region" description="Low complexity" evidence="1">
    <location>
        <begin position="236"/>
        <end position="249"/>
    </location>
</feature>
<protein>
    <submittedName>
        <fullName evidence="3">Uncharacterized protein</fullName>
    </submittedName>
</protein>
<reference evidence="3 4" key="1">
    <citation type="submission" date="2015-12" db="EMBL/GenBank/DDBJ databases">
        <title>The genome of Folsomia candida.</title>
        <authorList>
            <person name="Faddeeva A."/>
            <person name="Derks M.F."/>
            <person name="Anvar Y."/>
            <person name="Smit S."/>
            <person name="Van Straalen N."/>
            <person name="Roelofs D."/>
        </authorList>
    </citation>
    <scope>NUCLEOTIDE SEQUENCE [LARGE SCALE GENOMIC DNA]</scope>
    <source>
        <strain evidence="3 4">VU population</strain>
        <tissue evidence="3">Whole body</tissue>
    </source>
</reference>
<keyword evidence="2" id="KW-0732">Signal</keyword>
<feature type="compositionally biased region" description="Polar residues" evidence="1">
    <location>
        <begin position="134"/>
        <end position="154"/>
    </location>
</feature>
<evidence type="ECO:0000313" key="4">
    <source>
        <dbReference type="Proteomes" id="UP000198287"/>
    </source>
</evidence>
<dbReference type="AlphaFoldDB" id="A0A226EGQ8"/>
<comment type="caution">
    <text evidence="3">The sequence shown here is derived from an EMBL/GenBank/DDBJ whole genome shotgun (WGS) entry which is preliminary data.</text>
</comment>
<sequence>MVFLFLLNFYLFSSDPLLHTDPVEVDDTTSFPIRLSVIDGDGLPVIVDMYREGDHYLFIPVAPNGTRLIKNPNLEDPDPELGRILARQYSMKERSRWVEPEENLERRKAVTGGTNIDTPRGVVGKEDDDESPSRSRGLSFNQSAFKQTDSSTLPPRSRSVMKKEWRNVDSHSPYRPQNDDGDGGGGGNFFRDGGTTSSDDETEFHLQPENPNTISFLFDKNKNDEANTGGGESSLEHSSSTSPLSPISPRIMLDERKMLQGGSEHQSDLELKPPSPKISMSSAKIPSSEKILFNGSTESPHHQSHTPASGEEPNSTTSNGKIRFPVASDGDEDDGAASYPLRHLSTIESHRVEKVSPRNSNSIKNYTRVKSGRSFKKATKNITLSKSKSVPNFSKDQSPLWVQRGDLAKKLRLVNPPKYAKLINVTSGNKHVVILMLSDTKGSVEVTARRASIPSFKKKVKNYKSITTYKARTPASHAKSRTTFVTLLPDPKDTVKNITCLSSAMISDRKAAVNRKYQKQEGSCPHDYPVGEDLAINQWISLSFLEDIFLGVDPKTLHIVRSVFQDCIHQNGKPSLYVEVEGGAG</sequence>
<accession>A0A226EGQ8</accession>
<dbReference type="EMBL" id="LNIX01000003">
    <property type="protein sequence ID" value="OXA56772.1"/>
    <property type="molecule type" value="Genomic_DNA"/>
</dbReference>
<feature type="signal peptide" evidence="2">
    <location>
        <begin position="1"/>
        <end position="20"/>
    </location>
</feature>
<evidence type="ECO:0000256" key="1">
    <source>
        <dbReference type="SAM" id="MobiDB-lite"/>
    </source>
</evidence>
<keyword evidence="4" id="KW-1185">Reference proteome</keyword>
<name>A0A226EGQ8_FOLCA</name>